<comment type="subcellular location">
    <subcellularLocation>
        <location evidence="1">Cell membrane</location>
        <topology evidence="1">Multi-pass membrane protein</topology>
    </subcellularLocation>
</comment>
<dbReference type="InterPro" id="IPR000608">
    <property type="entry name" value="UBC"/>
</dbReference>
<keyword evidence="5" id="KW-0328">Glycosyltransferase</keyword>
<comment type="catalytic activity">
    <reaction evidence="15">
        <text>[E1 NEDD8-activating enzyme]-S-[NEDD8 protein]-yl-L-cysteine + [E2 NEDD8-conjugating enzyme]-L-cysteine = [E1 NEDD8-activating enzyme]-L-cysteine + [E2 NEDD8-conjugating enzyme]-S-[NEDD8-protein]-yl-L-cysteine.</text>
        <dbReference type="EC" id="2.3.2.34"/>
    </reaction>
</comment>
<evidence type="ECO:0000256" key="3">
    <source>
        <dbReference type="ARBA" id="ARBA00012543"/>
    </source>
</evidence>
<evidence type="ECO:0000259" key="24">
    <source>
        <dbReference type="PROSITE" id="PS50127"/>
    </source>
</evidence>
<dbReference type="SMART" id="SM00212">
    <property type="entry name" value="UBCc"/>
    <property type="match status" value="1"/>
</dbReference>
<dbReference type="PANTHER" id="PTHR22914:SF11">
    <property type="entry name" value="CHITIN SYNTHASE B"/>
    <property type="match status" value="1"/>
</dbReference>
<dbReference type="GO" id="GO:0030428">
    <property type="term" value="C:cell septum"/>
    <property type="evidence" value="ECO:0007669"/>
    <property type="project" value="TreeGrafter"/>
</dbReference>
<keyword evidence="7 23" id="KW-0812">Transmembrane</keyword>
<feature type="active site" description="Glycyl thioester intermediate" evidence="21">
    <location>
        <position position="953"/>
    </location>
</feature>
<feature type="transmembrane region" description="Helical" evidence="23">
    <location>
        <begin position="692"/>
        <end position="713"/>
    </location>
</feature>
<dbReference type="EMBL" id="VNKQ01000003">
    <property type="protein sequence ID" value="KAG0651804.1"/>
    <property type="molecule type" value="Genomic_DNA"/>
</dbReference>
<keyword evidence="4" id="KW-1003">Cell membrane</keyword>
<dbReference type="InterPro" id="IPR013616">
    <property type="entry name" value="Chitin_synth_N"/>
</dbReference>
<evidence type="ECO:0000256" key="17">
    <source>
        <dbReference type="ARBA" id="ARBA00044084"/>
    </source>
</evidence>
<evidence type="ECO:0000256" key="4">
    <source>
        <dbReference type="ARBA" id="ARBA00022475"/>
    </source>
</evidence>
<feature type="compositionally biased region" description="Basic and acidic residues" evidence="22">
    <location>
        <begin position="94"/>
        <end position="113"/>
    </location>
</feature>
<accession>A0A9P6VQ63</accession>
<dbReference type="GO" id="GO:0061654">
    <property type="term" value="F:NEDD8 conjugating enzyme activity"/>
    <property type="evidence" value="ECO:0007669"/>
    <property type="project" value="UniProtKB-EC"/>
</dbReference>
<dbReference type="AlphaFoldDB" id="A0A9P6VQ63"/>
<dbReference type="EC" id="2.3.2.34" evidence="16"/>
<organism evidence="25 26">
    <name type="scientific">Hyphodiscus hymeniophilus</name>
    <dbReference type="NCBI Taxonomy" id="353542"/>
    <lineage>
        <taxon>Eukaryota</taxon>
        <taxon>Fungi</taxon>
        <taxon>Dikarya</taxon>
        <taxon>Ascomycota</taxon>
        <taxon>Pezizomycotina</taxon>
        <taxon>Leotiomycetes</taxon>
        <taxon>Helotiales</taxon>
        <taxon>Hyphodiscaceae</taxon>
        <taxon>Hyphodiscus</taxon>
    </lineage>
</organism>
<dbReference type="Pfam" id="PF01644">
    <property type="entry name" value="Chitin_synth_1"/>
    <property type="match status" value="1"/>
</dbReference>
<keyword evidence="10" id="KW-0067">ATP-binding</keyword>
<dbReference type="Pfam" id="PF08407">
    <property type="entry name" value="Chitin_synth_1N"/>
    <property type="match status" value="1"/>
</dbReference>
<evidence type="ECO:0000256" key="22">
    <source>
        <dbReference type="SAM" id="MobiDB-lite"/>
    </source>
</evidence>
<evidence type="ECO:0000256" key="18">
    <source>
        <dbReference type="ARBA" id="ARBA00044092"/>
    </source>
</evidence>
<evidence type="ECO:0000256" key="11">
    <source>
        <dbReference type="ARBA" id="ARBA00022989"/>
    </source>
</evidence>
<feature type="transmembrane region" description="Helical" evidence="23">
    <location>
        <begin position="553"/>
        <end position="578"/>
    </location>
</feature>
<feature type="transmembrane region" description="Helical" evidence="23">
    <location>
        <begin position="821"/>
        <end position="842"/>
    </location>
</feature>
<dbReference type="Proteomes" id="UP000785200">
    <property type="component" value="Unassembled WGS sequence"/>
</dbReference>
<keyword evidence="9" id="KW-0833">Ubl conjugation pathway</keyword>
<feature type="domain" description="UBC core" evidence="24">
    <location>
        <begin position="871"/>
        <end position="1015"/>
    </location>
</feature>
<sequence>MAYPGKGHDGAELTDLHPGSTYHLPPQDDEDGNQPLLHQGQTNSPFAYDDQSTLRTGTPPMRPTSAYSLTESYAVPGLSTTPAPYNNEYGDSTAYDHDNPYDRSETDSTEAWRQRQAPQTGLKRYATRKVKLVQGSVLSVDHPVPSAIKNAIQQKYLDLEGGTEEFSHMRYTAATCDPDEFTLKNGYNLRPAMYNRHTELLIAITYYNEDKTLTARTLHGVMQNIREIVNLKKSDFWNVGGPAWQKIVVCLVFDGIDPCDKDTLDVLATVGIFQDGVMRKDVDGKETVAHIFEYTTQLSVTANQQLIRPSEDNANTLPPVQMMFCLKAKNSKKINSHRWLFNAFGRLLNPEVCILLDAGTKPSPKSLLSLWEGFYNDKDLGGACGEIHAMLGKGGRKLLNPLVAGQNFEYKISNILDKPLESSFGYVSVLPGAFSAYRFRAIMGRPLEQYFHGDHTLSKILGKKGIEGMNIFKKNMFLAEDRILCFELVAKAGSKWHLTYIKAAKGETDVPEGAAEFIGQRRRWLNGSFAASMYSIMHFGRMYKSGHNFVRMFFFHIQLLYNVFTVFLSWFMIASFWLTTTVIMDLVGTPNAAQNIHGWPFGDTATPIINTILKYLYLAFLIVQFILALGNRPKGSRVTYILSFVVFGAINAYLIVLSMYLAVRGIAHTHFDNNSADDFFKSFFGSTNGGGGIIIIALLATFGLYFIASFLYLDPWHMFTSFPQYLLLMSSYINILMVYAFSNWHDVSWGTKGSDKAEALPSAQTTKVDGKSAVVEEIDRPQEDIDSQFEATVKRALMPFVPVVEDEKKTLEDSYKSFRTKLLICWVFSNALLVVFITSDSVDRFGFSKQKQQQDANADAAAGTKKKKVTAAQLRVQKDLSELALPSTMKTDFPDPDDTLNFTLTIEPDEGMYKGGRFFFTFAIAQGFPHEAPKVKCTQKIYHPNIDLEGNVCLNILREDWKPVLNLQAVIIGLQFLFLEPNASDPLNKEAAEDLRSNREGFKRNVRSSMGGGAVRNQSFDRVLRS</sequence>
<evidence type="ECO:0000256" key="13">
    <source>
        <dbReference type="ARBA" id="ARBA00023316"/>
    </source>
</evidence>
<evidence type="ECO:0000256" key="9">
    <source>
        <dbReference type="ARBA" id="ARBA00022786"/>
    </source>
</evidence>
<evidence type="ECO:0000256" key="8">
    <source>
        <dbReference type="ARBA" id="ARBA00022741"/>
    </source>
</evidence>
<name>A0A9P6VQ63_9HELO</name>
<dbReference type="GO" id="GO:0005886">
    <property type="term" value="C:plasma membrane"/>
    <property type="evidence" value="ECO:0007669"/>
    <property type="project" value="UniProtKB-SubCell"/>
</dbReference>
<evidence type="ECO:0000313" key="26">
    <source>
        <dbReference type="Proteomes" id="UP000785200"/>
    </source>
</evidence>
<proteinExistence type="inferred from homology"/>
<keyword evidence="12 23" id="KW-0472">Membrane</keyword>
<evidence type="ECO:0000256" key="10">
    <source>
        <dbReference type="ARBA" id="ARBA00022840"/>
    </source>
</evidence>
<evidence type="ECO:0000256" key="20">
    <source>
        <dbReference type="ARBA" id="ARBA00044315"/>
    </source>
</evidence>
<comment type="pathway">
    <text evidence="2">Protein modification; protein neddylation.</text>
</comment>
<dbReference type="OrthoDB" id="26569at2759"/>
<comment type="caution">
    <text evidence="25">The sequence shown here is derived from an EMBL/GenBank/DDBJ whole genome shotgun (WGS) entry which is preliminary data.</text>
</comment>
<dbReference type="InterPro" id="IPR023313">
    <property type="entry name" value="UBQ-conjugating_AS"/>
</dbReference>
<feature type="transmembrane region" description="Helical" evidence="23">
    <location>
        <begin position="608"/>
        <end position="629"/>
    </location>
</feature>
<dbReference type="CDD" id="cd04190">
    <property type="entry name" value="Chitin_synth_C"/>
    <property type="match status" value="1"/>
</dbReference>
<evidence type="ECO:0000256" key="5">
    <source>
        <dbReference type="ARBA" id="ARBA00022676"/>
    </source>
</evidence>
<dbReference type="GO" id="GO:0005524">
    <property type="term" value="F:ATP binding"/>
    <property type="evidence" value="ECO:0007669"/>
    <property type="project" value="UniProtKB-KW"/>
</dbReference>
<feature type="transmembrane region" description="Helical" evidence="23">
    <location>
        <begin position="725"/>
        <end position="742"/>
    </location>
</feature>
<gene>
    <name evidence="25" type="ORF">D0Z07_1108</name>
</gene>
<evidence type="ECO:0000256" key="14">
    <source>
        <dbReference type="ARBA" id="ARBA00038055"/>
    </source>
</evidence>
<evidence type="ECO:0000256" key="1">
    <source>
        <dbReference type="ARBA" id="ARBA00004651"/>
    </source>
</evidence>
<dbReference type="SUPFAM" id="SSF54495">
    <property type="entry name" value="UBC-like"/>
    <property type="match status" value="1"/>
</dbReference>
<dbReference type="PROSITE" id="PS50127">
    <property type="entry name" value="UBC_2"/>
    <property type="match status" value="1"/>
</dbReference>
<keyword evidence="8" id="KW-0547">Nucleotide-binding</keyword>
<dbReference type="SUPFAM" id="SSF53448">
    <property type="entry name" value="Nucleotide-diphospho-sugar transferases"/>
    <property type="match status" value="1"/>
</dbReference>
<keyword evidence="6" id="KW-0808">Transferase</keyword>
<evidence type="ECO:0000256" key="21">
    <source>
        <dbReference type="PROSITE-ProRule" id="PRU10133"/>
    </source>
</evidence>
<evidence type="ECO:0000313" key="25">
    <source>
        <dbReference type="EMBL" id="KAG0651804.1"/>
    </source>
</evidence>
<feature type="region of interest" description="Disordered" evidence="22">
    <location>
        <begin position="78"/>
        <end position="120"/>
    </location>
</feature>
<dbReference type="InterPro" id="IPR016135">
    <property type="entry name" value="UBQ-conjugating_enzyme/RWD"/>
</dbReference>
<evidence type="ECO:0000256" key="7">
    <source>
        <dbReference type="ARBA" id="ARBA00022692"/>
    </source>
</evidence>
<keyword evidence="26" id="KW-1185">Reference proteome</keyword>
<evidence type="ECO:0000256" key="6">
    <source>
        <dbReference type="ARBA" id="ARBA00022679"/>
    </source>
</evidence>
<keyword evidence="11 23" id="KW-1133">Transmembrane helix</keyword>
<feature type="compositionally biased region" description="Polar residues" evidence="22">
    <location>
        <begin position="39"/>
        <end position="56"/>
    </location>
</feature>
<dbReference type="GO" id="GO:0006031">
    <property type="term" value="P:chitin biosynthetic process"/>
    <property type="evidence" value="ECO:0007669"/>
    <property type="project" value="TreeGrafter"/>
</dbReference>
<feature type="region of interest" description="Disordered" evidence="22">
    <location>
        <begin position="1"/>
        <end position="66"/>
    </location>
</feature>
<feature type="region of interest" description="Disordered" evidence="22">
    <location>
        <begin position="1006"/>
        <end position="1026"/>
    </location>
</feature>
<evidence type="ECO:0000256" key="15">
    <source>
        <dbReference type="ARBA" id="ARBA00043698"/>
    </source>
</evidence>
<evidence type="ECO:0000256" key="23">
    <source>
        <dbReference type="SAM" id="Phobius"/>
    </source>
</evidence>
<evidence type="ECO:0000256" key="16">
    <source>
        <dbReference type="ARBA" id="ARBA00044047"/>
    </source>
</evidence>
<dbReference type="EC" id="2.4.1.16" evidence="3"/>
<reference evidence="25" key="1">
    <citation type="submission" date="2019-07" db="EMBL/GenBank/DDBJ databases">
        <title>Hyphodiscus hymeniophilus genome sequencing and assembly.</title>
        <authorList>
            <person name="Kramer G."/>
            <person name="Nodwell J."/>
        </authorList>
    </citation>
    <scope>NUCLEOTIDE SEQUENCE</scope>
    <source>
        <strain evidence="25">ATCC 34498</strain>
    </source>
</reference>
<protein>
    <recommendedName>
        <fullName evidence="18">NEDD8-conjugating enzyme UBC12</fullName>
        <ecNumber evidence="16">2.3.2.34</ecNumber>
        <ecNumber evidence="3">2.4.1.16</ecNumber>
    </recommendedName>
    <alternativeName>
        <fullName evidence="17">NEDD8-conjugating enzyme Ubc12</fullName>
    </alternativeName>
    <alternativeName>
        <fullName evidence="19">RUB1-conjugating enzyme</fullName>
    </alternativeName>
    <alternativeName>
        <fullName evidence="20">Ubiquitin carrier protein 12</fullName>
    </alternativeName>
</protein>
<evidence type="ECO:0000256" key="19">
    <source>
        <dbReference type="ARBA" id="ARBA00044279"/>
    </source>
</evidence>
<dbReference type="Gene3D" id="3.10.110.10">
    <property type="entry name" value="Ubiquitin Conjugating Enzyme"/>
    <property type="match status" value="1"/>
</dbReference>
<feature type="transmembrane region" description="Helical" evidence="23">
    <location>
        <begin position="641"/>
        <end position="663"/>
    </location>
</feature>
<evidence type="ECO:0000256" key="2">
    <source>
        <dbReference type="ARBA" id="ARBA00005032"/>
    </source>
</evidence>
<dbReference type="CDD" id="cd23794">
    <property type="entry name" value="UBCc_UBE2F_UBE2M"/>
    <property type="match status" value="1"/>
</dbReference>
<feature type="compositionally biased region" description="Basic and acidic residues" evidence="22">
    <location>
        <begin position="1"/>
        <end position="15"/>
    </location>
</feature>
<dbReference type="InterPro" id="IPR004835">
    <property type="entry name" value="Chitin_synth"/>
</dbReference>
<evidence type="ECO:0000256" key="12">
    <source>
        <dbReference type="ARBA" id="ARBA00023136"/>
    </source>
</evidence>
<dbReference type="InterPro" id="IPR029044">
    <property type="entry name" value="Nucleotide-diphossugar_trans"/>
</dbReference>
<dbReference type="PROSITE" id="PS00183">
    <property type="entry name" value="UBC_1"/>
    <property type="match status" value="1"/>
</dbReference>
<dbReference type="PANTHER" id="PTHR22914">
    <property type="entry name" value="CHITIN SYNTHASE"/>
    <property type="match status" value="1"/>
</dbReference>
<dbReference type="GO" id="GO:0071555">
    <property type="term" value="P:cell wall organization"/>
    <property type="evidence" value="ECO:0007669"/>
    <property type="project" value="UniProtKB-KW"/>
</dbReference>
<dbReference type="GO" id="GO:0004100">
    <property type="term" value="F:chitin synthase activity"/>
    <property type="evidence" value="ECO:0007669"/>
    <property type="project" value="UniProtKB-EC"/>
</dbReference>
<dbReference type="FunFam" id="3.10.110.10:FF:000005">
    <property type="entry name" value="NEDD8-conjugating enzyme Ubc12"/>
    <property type="match status" value="1"/>
</dbReference>
<comment type="similarity">
    <text evidence="14">Belongs to the chitin synthase family. Class III subfamily.</text>
</comment>
<keyword evidence="13" id="KW-0961">Cell wall biogenesis/degradation</keyword>
<dbReference type="Pfam" id="PF00179">
    <property type="entry name" value="UQ_con"/>
    <property type="match status" value="1"/>
</dbReference>